<dbReference type="Gene3D" id="3.30.450.20">
    <property type="entry name" value="PAS domain"/>
    <property type="match status" value="1"/>
</dbReference>
<evidence type="ECO:0000256" key="13">
    <source>
        <dbReference type="ARBA" id="ARBA00023136"/>
    </source>
</evidence>
<dbReference type="InterPro" id="IPR004358">
    <property type="entry name" value="Sig_transdc_His_kin-like_C"/>
</dbReference>
<evidence type="ECO:0000256" key="10">
    <source>
        <dbReference type="ARBA" id="ARBA00022840"/>
    </source>
</evidence>
<dbReference type="Gene3D" id="3.30.565.10">
    <property type="entry name" value="Histidine kinase-like ATPase, C-terminal domain"/>
    <property type="match status" value="1"/>
</dbReference>
<keyword evidence="6" id="KW-0808">Transferase</keyword>
<keyword evidence="5" id="KW-0597">Phosphoprotein</keyword>
<dbReference type="PRINTS" id="PR00344">
    <property type="entry name" value="BCTRLSENSOR"/>
</dbReference>
<organism evidence="17 18">
    <name type="scientific">Clostridium brassicae</name>
    <dbReference type="NCBI Taxonomy" id="2999072"/>
    <lineage>
        <taxon>Bacteria</taxon>
        <taxon>Bacillati</taxon>
        <taxon>Bacillota</taxon>
        <taxon>Clostridia</taxon>
        <taxon>Eubacteriales</taxon>
        <taxon>Clostridiaceae</taxon>
        <taxon>Clostridium</taxon>
    </lineage>
</organism>
<dbReference type="CDD" id="cd06225">
    <property type="entry name" value="HAMP"/>
    <property type="match status" value="1"/>
</dbReference>
<dbReference type="PROSITE" id="PS50885">
    <property type="entry name" value="HAMP"/>
    <property type="match status" value="1"/>
</dbReference>
<evidence type="ECO:0000259" key="15">
    <source>
        <dbReference type="PROSITE" id="PS50109"/>
    </source>
</evidence>
<dbReference type="Pfam" id="PF00672">
    <property type="entry name" value="HAMP"/>
    <property type="match status" value="1"/>
</dbReference>
<protein>
    <recommendedName>
        <fullName evidence="3">histidine kinase</fullName>
        <ecNumber evidence="3">2.7.13.3</ecNumber>
    </recommendedName>
</protein>
<evidence type="ECO:0000256" key="4">
    <source>
        <dbReference type="ARBA" id="ARBA00022475"/>
    </source>
</evidence>
<evidence type="ECO:0000256" key="1">
    <source>
        <dbReference type="ARBA" id="ARBA00000085"/>
    </source>
</evidence>
<dbReference type="PANTHER" id="PTHR45528">
    <property type="entry name" value="SENSOR HISTIDINE KINASE CPXA"/>
    <property type="match status" value="1"/>
</dbReference>
<evidence type="ECO:0000256" key="5">
    <source>
        <dbReference type="ARBA" id="ARBA00022553"/>
    </source>
</evidence>
<comment type="subcellular location">
    <subcellularLocation>
        <location evidence="2">Cell membrane</location>
        <topology evidence="2">Multi-pass membrane protein</topology>
    </subcellularLocation>
</comment>
<keyword evidence="13 14" id="KW-0472">Membrane</keyword>
<evidence type="ECO:0000256" key="14">
    <source>
        <dbReference type="SAM" id="Phobius"/>
    </source>
</evidence>
<evidence type="ECO:0000256" key="11">
    <source>
        <dbReference type="ARBA" id="ARBA00022989"/>
    </source>
</evidence>
<dbReference type="PROSITE" id="PS50109">
    <property type="entry name" value="HIS_KIN"/>
    <property type="match status" value="1"/>
</dbReference>
<feature type="transmembrane region" description="Helical" evidence="14">
    <location>
        <begin position="164"/>
        <end position="186"/>
    </location>
</feature>
<keyword evidence="4" id="KW-1003">Cell membrane</keyword>
<dbReference type="InterPro" id="IPR005467">
    <property type="entry name" value="His_kinase_dom"/>
</dbReference>
<feature type="domain" description="Histidine kinase" evidence="15">
    <location>
        <begin position="248"/>
        <end position="462"/>
    </location>
</feature>
<evidence type="ECO:0000256" key="3">
    <source>
        <dbReference type="ARBA" id="ARBA00012438"/>
    </source>
</evidence>
<evidence type="ECO:0000313" key="18">
    <source>
        <dbReference type="Proteomes" id="UP001144612"/>
    </source>
</evidence>
<keyword evidence="7 14" id="KW-0812">Transmembrane</keyword>
<comment type="caution">
    <text evidence="17">The sequence shown here is derived from an EMBL/GenBank/DDBJ whole genome shotgun (WGS) entry which is preliminary data.</text>
</comment>
<sequence length="470" mass="53265">MKSIKTRLLKSYFLIIVLTVFICEVFLISSIRKYFYDNTKDFLSNQIKMSAQFYNTYLSSTGLEENIAADVDVFWKNTPAQVQILDLSGNILMDSIGYYQTEVIDSKDFKAASSGDLGYVIYENPKSNETLMSVACPLKKQNKIEGVLRFITSMEKVDKTIKEISNFLIFIGLSVILLSSIISIFVSKKITKPIKIITDGAEKMASGNLEEKIKKTTDDELGKLTDTLNYMSEEILKNEKLKNEFIASVSHELRTPLTSIKGWAVALSLCDPENKSEFEDGLKIIEQESDRLTLLVEELLDFSKLISGKITLKKELIDLNEFINHMIKQLTPRSQRENIKILITNECLIPNIYADKNRFKQLFMNILDNSFKFTPSGGEILISTNIRDNYLFITIKDTGCGIPKEDLPKVKEKFYKGKNTKSKNGIGLSICNEIVSLHNGVLNIFSEENNGTEIQIMLPMEITIDSSNNL</sequence>
<dbReference type="SMART" id="SM00387">
    <property type="entry name" value="HATPase_c"/>
    <property type="match status" value="1"/>
</dbReference>
<evidence type="ECO:0000259" key="16">
    <source>
        <dbReference type="PROSITE" id="PS50885"/>
    </source>
</evidence>
<dbReference type="GO" id="GO:0016301">
    <property type="term" value="F:kinase activity"/>
    <property type="evidence" value="ECO:0007669"/>
    <property type="project" value="UniProtKB-KW"/>
</dbReference>
<evidence type="ECO:0000256" key="6">
    <source>
        <dbReference type="ARBA" id="ARBA00022679"/>
    </source>
</evidence>
<dbReference type="SMART" id="SM00388">
    <property type="entry name" value="HisKA"/>
    <property type="match status" value="1"/>
</dbReference>
<evidence type="ECO:0000256" key="7">
    <source>
        <dbReference type="ARBA" id="ARBA00022692"/>
    </source>
</evidence>
<keyword evidence="18" id="KW-1185">Reference proteome</keyword>
<dbReference type="SUPFAM" id="SSF55874">
    <property type="entry name" value="ATPase domain of HSP90 chaperone/DNA topoisomerase II/histidine kinase"/>
    <property type="match status" value="1"/>
</dbReference>
<dbReference type="Gene3D" id="1.10.287.130">
    <property type="match status" value="1"/>
</dbReference>
<dbReference type="EMBL" id="JAPQFJ010000011">
    <property type="protein sequence ID" value="MCY6959194.1"/>
    <property type="molecule type" value="Genomic_DNA"/>
</dbReference>
<reference evidence="17" key="1">
    <citation type="submission" date="2022-12" db="EMBL/GenBank/DDBJ databases">
        <title>Clostridium sp. nov., isolated from industrial wastewater.</title>
        <authorList>
            <person name="Jiayan W."/>
        </authorList>
    </citation>
    <scope>NUCLEOTIDE SEQUENCE</scope>
    <source>
        <strain evidence="17">ZC22-4</strain>
    </source>
</reference>
<dbReference type="Proteomes" id="UP001144612">
    <property type="component" value="Unassembled WGS sequence"/>
</dbReference>
<keyword evidence="8" id="KW-0547">Nucleotide-binding</keyword>
<keyword evidence="12" id="KW-0902">Two-component regulatory system</keyword>
<accession>A0ABT4DDV4</accession>
<gene>
    <name evidence="17" type="ORF">OW729_11320</name>
</gene>
<name>A0ABT4DDV4_9CLOT</name>
<comment type="catalytic activity">
    <reaction evidence="1">
        <text>ATP + protein L-histidine = ADP + protein N-phospho-L-histidine.</text>
        <dbReference type="EC" id="2.7.13.3"/>
    </reaction>
</comment>
<dbReference type="InterPro" id="IPR003660">
    <property type="entry name" value="HAMP_dom"/>
</dbReference>
<dbReference type="InterPro" id="IPR036890">
    <property type="entry name" value="HATPase_C_sf"/>
</dbReference>
<evidence type="ECO:0000313" key="17">
    <source>
        <dbReference type="EMBL" id="MCY6959194.1"/>
    </source>
</evidence>
<evidence type="ECO:0000256" key="8">
    <source>
        <dbReference type="ARBA" id="ARBA00022741"/>
    </source>
</evidence>
<dbReference type="Gene3D" id="1.10.8.500">
    <property type="entry name" value="HAMP domain in histidine kinase"/>
    <property type="match status" value="1"/>
</dbReference>
<evidence type="ECO:0000256" key="9">
    <source>
        <dbReference type="ARBA" id="ARBA00022777"/>
    </source>
</evidence>
<dbReference type="SUPFAM" id="SSF158472">
    <property type="entry name" value="HAMP domain-like"/>
    <property type="match status" value="1"/>
</dbReference>
<feature type="domain" description="HAMP" evidence="16">
    <location>
        <begin position="188"/>
        <end position="240"/>
    </location>
</feature>
<dbReference type="Pfam" id="PF02518">
    <property type="entry name" value="HATPase_c"/>
    <property type="match status" value="1"/>
</dbReference>
<keyword evidence="10" id="KW-0067">ATP-binding</keyword>
<dbReference type="InterPro" id="IPR050398">
    <property type="entry name" value="HssS/ArlS-like"/>
</dbReference>
<dbReference type="PANTHER" id="PTHR45528:SF1">
    <property type="entry name" value="SENSOR HISTIDINE KINASE CPXA"/>
    <property type="match status" value="1"/>
</dbReference>
<dbReference type="EC" id="2.7.13.3" evidence="3"/>
<dbReference type="CDD" id="cd00082">
    <property type="entry name" value="HisKA"/>
    <property type="match status" value="1"/>
</dbReference>
<dbReference type="SMART" id="SM00304">
    <property type="entry name" value="HAMP"/>
    <property type="match status" value="1"/>
</dbReference>
<evidence type="ECO:0000256" key="12">
    <source>
        <dbReference type="ARBA" id="ARBA00023012"/>
    </source>
</evidence>
<evidence type="ECO:0000256" key="2">
    <source>
        <dbReference type="ARBA" id="ARBA00004651"/>
    </source>
</evidence>
<dbReference type="RefSeq" id="WP_268061619.1">
    <property type="nucleotide sequence ID" value="NZ_JAPQFJ010000011.1"/>
</dbReference>
<keyword evidence="9 17" id="KW-0418">Kinase</keyword>
<dbReference type="SUPFAM" id="SSF47384">
    <property type="entry name" value="Homodimeric domain of signal transducing histidine kinase"/>
    <property type="match status" value="1"/>
</dbReference>
<dbReference type="InterPro" id="IPR003594">
    <property type="entry name" value="HATPase_dom"/>
</dbReference>
<proteinExistence type="predicted"/>
<keyword evidence="11 14" id="KW-1133">Transmembrane helix</keyword>
<dbReference type="Pfam" id="PF00512">
    <property type="entry name" value="HisKA"/>
    <property type="match status" value="1"/>
</dbReference>
<feature type="transmembrane region" description="Helical" evidence="14">
    <location>
        <begin position="12"/>
        <end position="31"/>
    </location>
</feature>
<dbReference type="InterPro" id="IPR003661">
    <property type="entry name" value="HisK_dim/P_dom"/>
</dbReference>
<dbReference type="InterPro" id="IPR036097">
    <property type="entry name" value="HisK_dim/P_sf"/>
</dbReference>